<proteinExistence type="predicted"/>
<reference evidence="1" key="1">
    <citation type="submission" date="2021-02" db="EMBL/GenBank/DDBJ databases">
        <authorList>
            <person name="Nowell W R."/>
        </authorList>
    </citation>
    <scope>NUCLEOTIDE SEQUENCE</scope>
</reference>
<protein>
    <submittedName>
        <fullName evidence="1">Uncharacterized protein</fullName>
    </submittedName>
</protein>
<gene>
    <name evidence="1" type="ORF">KXQ929_LOCUS35819</name>
</gene>
<dbReference type="Proteomes" id="UP000663868">
    <property type="component" value="Unassembled WGS sequence"/>
</dbReference>
<accession>A0A819WLB4</accession>
<organism evidence="1 2">
    <name type="scientific">Adineta steineri</name>
    <dbReference type="NCBI Taxonomy" id="433720"/>
    <lineage>
        <taxon>Eukaryota</taxon>
        <taxon>Metazoa</taxon>
        <taxon>Spiralia</taxon>
        <taxon>Gnathifera</taxon>
        <taxon>Rotifera</taxon>
        <taxon>Eurotatoria</taxon>
        <taxon>Bdelloidea</taxon>
        <taxon>Adinetida</taxon>
        <taxon>Adinetidae</taxon>
        <taxon>Adineta</taxon>
    </lineage>
</organism>
<dbReference type="EMBL" id="CAJOBB010005320">
    <property type="protein sequence ID" value="CAF4124271.1"/>
    <property type="molecule type" value="Genomic_DNA"/>
</dbReference>
<evidence type="ECO:0000313" key="2">
    <source>
        <dbReference type="Proteomes" id="UP000663868"/>
    </source>
</evidence>
<dbReference type="AlphaFoldDB" id="A0A819WLB4"/>
<evidence type="ECO:0000313" key="1">
    <source>
        <dbReference type="EMBL" id="CAF4124271.1"/>
    </source>
</evidence>
<comment type="caution">
    <text evidence="1">The sequence shown here is derived from an EMBL/GenBank/DDBJ whole genome shotgun (WGS) entry which is preliminary data.</text>
</comment>
<name>A0A819WLB4_9BILA</name>
<feature type="non-terminal residue" evidence="1">
    <location>
        <position position="1"/>
    </location>
</feature>
<sequence length="67" mass="7557">DTDGDEVNDVISCTIDNNQINIDAKTISPFKYWLYSQRYDRKNASIKRSIERSAANSISGIENETTA</sequence>